<organism evidence="1 2">
    <name type="scientific">Purpureocillium lilacinum</name>
    <name type="common">Paecilomyces lilacinus</name>
    <dbReference type="NCBI Taxonomy" id="33203"/>
    <lineage>
        <taxon>Eukaryota</taxon>
        <taxon>Fungi</taxon>
        <taxon>Dikarya</taxon>
        <taxon>Ascomycota</taxon>
        <taxon>Pezizomycotina</taxon>
        <taxon>Sordariomycetes</taxon>
        <taxon>Hypocreomycetidae</taxon>
        <taxon>Hypocreales</taxon>
        <taxon>Ophiocordycipitaceae</taxon>
        <taxon>Purpureocillium</taxon>
    </lineage>
</organism>
<accession>A0A2U3E9F8</accession>
<evidence type="ECO:0000313" key="1">
    <source>
        <dbReference type="EMBL" id="PWI71122.1"/>
    </source>
</evidence>
<dbReference type="EMBL" id="LCWV01000008">
    <property type="protein sequence ID" value="PWI71122.1"/>
    <property type="molecule type" value="Genomic_DNA"/>
</dbReference>
<dbReference type="Proteomes" id="UP000245956">
    <property type="component" value="Unassembled WGS sequence"/>
</dbReference>
<sequence>MVCPEFATDDAAHGGSAGPSFWASSTAKARHHGVSALPAIISHRTDRLVGEEASLAKALGRWRSATGASRGDRQNRNLQHPLALASRRERLGGTTGSLALGKHGILGAGESAARTGLGRCVLAVQLAALAERASVILSAGEPWSNMSLNAKPSR</sequence>
<evidence type="ECO:0000313" key="2">
    <source>
        <dbReference type="Proteomes" id="UP000245956"/>
    </source>
</evidence>
<reference evidence="1 2" key="1">
    <citation type="journal article" date="2016" name="Front. Microbiol.">
        <title>Genome and transcriptome sequences reveal the specific parasitism of the nematophagous Purpureocillium lilacinum 36-1.</title>
        <authorList>
            <person name="Xie J."/>
            <person name="Li S."/>
            <person name="Mo C."/>
            <person name="Xiao X."/>
            <person name="Peng D."/>
            <person name="Wang G."/>
            <person name="Xiao Y."/>
        </authorList>
    </citation>
    <scope>NUCLEOTIDE SEQUENCE [LARGE SCALE GENOMIC DNA]</scope>
    <source>
        <strain evidence="1 2">36-1</strain>
    </source>
</reference>
<comment type="caution">
    <text evidence="1">The sequence shown here is derived from an EMBL/GenBank/DDBJ whole genome shotgun (WGS) entry which is preliminary data.</text>
</comment>
<name>A0A2U3E9F8_PURLI</name>
<dbReference type="AlphaFoldDB" id="A0A2U3E9F8"/>
<gene>
    <name evidence="1" type="ORF">PCL_12490</name>
</gene>
<protein>
    <submittedName>
        <fullName evidence="1">Uncharacterized protein</fullName>
    </submittedName>
</protein>
<proteinExistence type="predicted"/>